<gene>
    <name evidence="1" type="ORF">FLX08_15510</name>
</gene>
<protein>
    <submittedName>
        <fullName evidence="1">DUF3800 domain-containing protein</fullName>
    </submittedName>
</protein>
<comment type="caution">
    <text evidence="1">The sequence shown here is derived from an EMBL/GenBank/DDBJ whole genome shotgun (WGS) entry which is preliminary data.</text>
</comment>
<reference evidence="1 2" key="1">
    <citation type="submission" date="2019-07" db="EMBL/GenBank/DDBJ databases">
        <title>Microbispora hainanensis DSM 45428.</title>
        <authorList>
            <person name="Thawai C."/>
        </authorList>
    </citation>
    <scope>NUCLEOTIDE SEQUENCE [LARGE SCALE GENOMIC DNA]</scope>
    <source>
        <strain evidence="1 2">DSM 45428</strain>
    </source>
</reference>
<name>A0A544YUX7_9ACTN</name>
<dbReference type="Proteomes" id="UP000316541">
    <property type="component" value="Unassembled WGS sequence"/>
</dbReference>
<organism evidence="1 2">
    <name type="scientific">Microbispora hainanensis</name>
    <dbReference type="NCBI Taxonomy" id="568844"/>
    <lineage>
        <taxon>Bacteria</taxon>
        <taxon>Bacillati</taxon>
        <taxon>Actinomycetota</taxon>
        <taxon>Actinomycetes</taxon>
        <taxon>Streptosporangiales</taxon>
        <taxon>Streptosporangiaceae</taxon>
        <taxon>Microbispora</taxon>
    </lineage>
</organism>
<dbReference type="RefSeq" id="WP_142619546.1">
    <property type="nucleotide sequence ID" value="NZ_VIRM01000016.1"/>
</dbReference>
<accession>A0A544YUX7</accession>
<sequence>MLWAFVDESCRVRADDDCVYALAAVVLPSSGLEHVRSLMDALRYGKAPTVHWRTERTPRKSVIAEAVASIDFASMVAVSLHDMGSRPERARRHCLLRLLPELSARNVGTVVFESRRTQDAHDRAILTVLRRHGQVAAGMTVRWERASSDAALWVADVLAGIVTGWLGGENLWWPLFEKRVTFLEAGENHR</sequence>
<evidence type="ECO:0000313" key="1">
    <source>
        <dbReference type="EMBL" id="TQS20566.1"/>
    </source>
</evidence>
<dbReference type="EMBL" id="VIRM01000016">
    <property type="protein sequence ID" value="TQS20566.1"/>
    <property type="molecule type" value="Genomic_DNA"/>
</dbReference>
<dbReference type="AlphaFoldDB" id="A0A544YUX7"/>
<evidence type="ECO:0000313" key="2">
    <source>
        <dbReference type="Proteomes" id="UP000316541"/>
    </source>
</evidence>
<proteinExistence type="predicted"/>